<name>A0A0S3SGD5_PHAAN</name>
<keyword evidence="2" id="KW-1185">Reference proteome</keyword>
<sequence>SKPNSLLPANKINYQILSVNQFQKPSTPDMRNSTTIVGKHTFKGHNLCFQIASIGILSNCNLSLGTSMRNLMRKHRML</sequence>
<reference evidence="1 2" key="1">
    <citation type="journal article" date="2015" name="Sci. Rep.">
        <title>The power of single molecule real-time sequencing technology in the de novo assembly of a eukaryotic genome.</title>
        <authorList>
            <person name="Sakai H."/>
            <person name="Naito K."/>
            <person name="Ogiso-Tanaka E."/>
            <person name="Takahashi Y."/>
            <person name="Iseki K."/>
            <person name="Muto C."/>
            <person name="Satou K."/>
            <person name="Teruya K."/>
            <person name="Shiroma A."/>
            <person name="Shimoji M."/>
            <person name="Hirano T."/>
            <person name="Itoh T."/>
            <person name="Kaga A."/>
            <person name="Tomooka N."/>
        </authorList>
    </citation>
    <scope>NUCLEOTIDE SEQUENCE [LARGE SCALE GENOMIC DNA]</scope>
    <source>
        <strain evidence="2">cv. Shumari</strain>
    </source>
</reference>
<dbReference type="EMBL" id="AP015040">
    <property type="protein sequence ID" value="BAT91926.1"/>
    <property type="molecule type" value="Genomic_DNA"/>
</dbReference>
<protein>
    <submittedName>
        <fullName evidence="1">Uncharacterized protein</fullName>
    </submittedName>
</protein>
<evidence type="ECO:0000313" key="1">
    <source>
        <dbReference type="EMBL" id="BAT91926.1"/>
    </source>
</evidence>
<proteinExistence type="predicted"/>
<dbReference type="AlphaFoldDB" id="A0A0S3SGD5"/>
<feature type="non-terminal residue" evidence="1">
    <location>
        <position position="1"/>
    </location>
</feature>
<organism evidence="1 2">
    <name type="scientific">Vigna angularis var. angularis</name>
    <dbReference type="NCBI Taxonomy" id="157739"/>
    <lineage>
        <taxon>Eukaryota</taxon>
        <taxon>Viridiplantae</taxon>
        <taxon>Streptophyta</taxon>
        <taxon>Embryophyta</taxon>
        <taxon>Tracheophyta</taxon>
        <taxon>Spermatophyta</taxon>
        <taxon>Magnoliopsida</taxon>
        <taxon>eudicotyledons</taxon>
        <taxon>Gunneridae</taxon>
        <taxon>Pentapetalae</taxon>
        <taxon>rosids</taxon>
        <taxon>fabids</taxon>
        <taxon>Fabales</taxon>
        <taxon>Fabaceae</taxon>
        <taxon>Papilionoideae</taxon>
        <taxon>50 kb inversion clade</taxon>
        <taxon>NPAAA clade</taxon>
        <taxon>indigoferoid/millettioid clade</taxon>
        <taxon>Phaseoleae</taxon>
        <taxon>Vigna</taxon>
    </lineage>
</organism>
<dbReference type="Proteomes" id="UP000291084">
    <property type="component" value="Chromosome 7"/>
</dbReference>
<evidence type="ECO:0000313" key="2">
    <source>
        <dbReference type="Proteomes" id="UP000291084"/>
    </source>
</evidence>
<gene>
    <name evidence="1" type="primary">Vigan.07G057000</name>
    <name evidence="1" type="ORF">VIGAN_07057000</name>
</gene>
<accession>A0A0S3SGD5</accession>